<organism evidence="4 5">
    <name type="scientific">candidate division TA06 bacterium DG_78</name>
    <dbReference type="NCBI Taxonomy" id="1703772"/>
    <lineage>
        <taxon>Bacteria</taxon>
        <taxon>Bacteria division TA06</taxon>
    </lineage>
</organism>
<comment type="cofactor">
    <cofactor evidence="2">
        <name>a divalent metal cation</name>
        <dbReference type="ChEBI" id="CHEBI:60240"/>
    </cofactor>
</comment>
<reference evidence="4 5" key="1">
    <citation type="journal article" date="2015" name="Microbiome">
        <title>Genomic resolution of linkages in carbon, nitrogen, and sulfur cycling among widespread estuary sediment bacteria.</title>
        <authorList>
            <person name="Baker B.J."/>
            <person name="Lazar C.S."/>
            <person name="Teske A.P."/>
            <person name="Dick G.J."/>
        </authorList>
    </citation>
    <scope>NUCLEOTIDE SEQUENCE [LARGE SCALE GENOMIC DNA]</scope>
    <source>
        <strain evidence="4">DG_78</strain>
    </source>
</reference>
<dbReference type="PANTHER" id="PTHR43165:SF1">
    <property type="entry name" value="PHOSPHODIESTERASE MJ0936"/>
    <property type="match status" value="1"/>
</dbReference>
<dbReference type="InterPro" id="IPR053193">
    <property type="entry name" value="MetalloPDE_YfcE-like"/>
</dbReference>
<dbReference type="Pfam" id="PF12850">
    <property type="entry name" value="Metallophos_2"/>
    <property type="match status" value="1"/>
</dbReference>
<keyword evidence="2" id="KW-0479">Metal-binding</keyword>
<evidence type="ECO:0000256" key="2">
    <source>
        <dbReference type="RuleBase" id="RU362039"/>
    </source>
</evidence>
<dbReference type="GO" id="GO:0016787">
    <property type="term" value="F:hydrolase activity"/>
    <property type="evidence" value="ECO:0007669"/>
    <property type="project" value="UniProtKB-UniRule"/>
</dbReference>
<name>A0A0S7YIS0_UNCT6</name>
<dbReference type="InterPro" id="IPR000979">
    <property type="entry name" value="Phosphodiesterase_MJ0936/Vps29"/>
</dbReference>
<comment type="caution">
    <text evidence="4">The sequence shown here is derived from an EMBL/GenBank/DDBJ whole genome shotgun (WGS) entry which is preliminary data.</text>
</comment>
<dbReference type="GO" id="GO:0046872">
    <property type="term" value="F:metal ion binding"/>
    <property type="evidence" value="ECO:0007669"/>
    <property type="project" value="UniProtKB-KW"/>
</dbReference>
<dbReference type="PANTHER" id="PTHR43165">
    <property type="entry name" value="METALLOPHOSPHOESTERASE"/>
    <property type="match status" value="1"/>
</dbReference>
<dbReference type="AlphaFoldDB" id="A0A0S7YIS0"/>
<comment type="similarity">
    <text evidence="1 2">Belongs to the metallophosphoesterase superfamily. YfcE family.</text>
</comment>
<evidence type="ECO:0000259" key="3">
    <source>
        <dbReference type="Pfam" id="PF12850"/>
    </source>
</evidence>
<gene>
    <name evidence="4" type="ORF">AMJ52_00340</name>
</gene>
<dbReference type="NCBIfam" id="TIGR00040">
    <property type="entry name" value="yfcE"/>
    <property type="match status" value="1"/>
</dbReference>
<dbReference type="SUPFAM" id="SSF56300">
    <property type="entry name" value="Metallo-dependent phosphatases"/>
    <property type="match status" value="1"/>
</dbReference>
<dbReference type="EC" id="3.1.4.-" evidence="2"/>
<dbReference type="InterPro" id="IPR029052">
    <property type="entry name" value="Metallo-depent_PP-like"/>
</dbReference>
<dbReference type="EMBL" id="LJNI01000002">
    <property type="protein sequence ID" value="KPJ74528.1"/>
    <property type="molecule type" value="Genomic_DNA"/>
</dbReference>
<dbReference type="InterPro" id="IPR024654">
    <property type="entry name" value="Calcineurin-like_PHP_lpxH"/>
</dbReference>
<evidence type="ECO:0000256" key="1">
    <source>
        <dbReference type="ARBA" id="ARBA00008950"/>
    </source>
</evidence>
<accession>A0A0S7YIS0</accession>
<proteinExistence type="inferred from homology"/>
<evidence type="ECO:0000313" key="5">
    <source>
        <dbReference type="Proteomes" id="UP000051012"/>
    </source>
</evidence>
<protein>
    <recommendedName>
        <fullName evidence="2">Phosphoesterase</fullName>
        <ecNumber evidence="2">3.1.4.-</ecNumber>
    </recommendedName>
</protein>
<dbReference type="Gene3D" id="3.60.21.10">
    <property type="match status" value="1"/>
</dbReference>
<sequence>MKIGLISDTHNNIANLDKAIKKLKEIGADKIIHLGDNYTDIDEIGETEILRVPGVFSECYQNPEIPNRMVCFFSGWRVLISHTISSHPNDLKNDIKPEEYIQDKKIDLVLYGHTHIPDIKKEGMIIFINPGHLKDEDKKEYPPTFGLLEFTDKDLIVKIFNSKTEKIYKQEVFTKEG</sequence>
<evidence type="ECO:0000313" key="4">
    <source>
        <dbReference type="EMBL" id="KPJ74528.1"/>
    </source>
</evidence>
<dbReference type="Proteomes" id="UP000051012">
    <property type="component" value="Unassembled WGS sequence"/>
</dbReference>
<feature type="domain" description="Calcineurin-like phosphoesterase" evidence="3">
    <location>
        <begin position="1"/>
        <end position="152"/>
    </location>
</feature>